<reference evidence="1" key="1">
    <citation type="journal article" date="2022" name="bioRxiv">
        <title>Sequencing and chromosome-scale assembly of the giantPleurodeles waltlgenome.</title>
        <authorList>
            <person name="Brown T."/>
            <person name="Elewa A."/>
            <person name="Iarovenko S."/>
            <person name="Subramanian E."/>
            <person name="Araus A.J."/>
            <person name="Petzold A."/>
            <person name="Susuki M."/>
            <person name="Suzuki K.-i.T."/>
            <person name="Hayashi T."/>
            <person name="Toyoda A."/>
            <person name="Oliveira C."/>
            <person name="Osipova E."/>
            <person name="Leigh N.D."/>
            <person name="Simon A."/>
            <person name="Yun M.H."/>
        </authorList>
    </citation>
    <scope>NUCLEOTIDE SEQUENCE</scope>
    <source>
        <strain evidence="1">20211129_DDA</strain>
        <tissue evidence="1">Liver</tissue>
    </source>
</reference>
<evidence type="ECO:0000313" key="1">
    <source>
        <dbReference type="EMBL" id="KAJ1123622.1"/>
    </source>
</evidence>
<keyword evidence="2" id="KW-1185">Reference proteome</keyword>
<evidence type="ECO:0000313" key="2">
    <source>
        <dbReference type="Proteomes" id="UP001066276"/>
    </source>
</evidence>
<proteinExistence type="predicted"/>
<dbReference type="Proteomes" id="UP001066276">
    <property type="component" value="Chromosome 7"/>
</dbReference>
<organism evidence="1 2">
    <name type="scientific">Pleurodeles waltl</name>
    <name type="common">Iberian ribbed newt</name>
    <dbReference type="NCBI Taxonomy" id="8319"/>
    <lineage>
        <taxon>Eukaryota</taxon>
        <taxon>Metazoa</taxon>
        <taxon>Chordata</taxon>
        <taxon>Craniata</taxon>
        <taxon>Vertebrata</taxon>
        <taxon>Euteleostomi</taxon>
        <taxon>Amphibia</taxon>
        <taxon>Batrachia</taxon>
        <taxon>Caudata</taxon>
        <taxon>Salamandroidea</taxon>
        <taxon>Salamandridae</taxon>
        <taxon>Pleurodelinae</taxon>
        <taxon>Pleurodeles</taxon>
    </lineage>
</organism>
<dbReference type="AlphaFoldDB" id="A0AAV7P8G6"/>
<sequence length="100" mass="10983">MGCMRESGPPLPGQHTEDAITYLRPNLLPMSTTPVAVTKLKLDWILEVIADTEQDLSAKNDVVAVELGILQAHHWKLADRVTHTEQEIQALSTAVTILGE</sequence>
<dbReference type="EMBL" id="JANPWB010000011">
    <property type="protein sequence ID" value="KAJ1123622.1"/>
    <property type="molecule type" value="Genomic_DNA"/>
</dbReference>
<name>A0AAV7P8G6_PLEWA</name>
<protein>
    <submittedName>
        <fullName evidence="1">Uncharacterized protein</fullName>
    </submittedName>
</protein>
<gene>
    <name evidence="1" type="ORF">NDU88_002090</name>
</gene>
<comment type="caution">
    <text evidence="1">The sequence shown here is derived from an EMBL/GenBank/DDBJ whole genome shotgun (WGS) entry which is preliminary data.</text>
</comment>
<accession>A0AAV7P8G6</accession>